<reference evidence="1" key="1">
    <citation type="submission" date="1999-11" db="EMBL/GenBank/DDBJ databases">
        <authorList>
            <person name="Gloeckner G."/>
            <person name="Rosenthal A."/>
            <person name="Valentin K."/>
        </authorList>
    </citation>
    <scope>NUCLEOTIDE SEQUENCE</scope>
    <source>
        <strain evidence="1">RK1</strain>
    </source>
</reference>
<dbReference type="RefSeq" id="NP_045113.1">
    <property type="nucleotide sequence ID" value="NC_001840.1"/>
</dbReference>
<dbReference type="EMBL" id="AF022186">
    <property type="protein sequence ID" value="AAF12981.1"/>
    <property type="molecule type" value="Genomic_DNA"/>
</dbReference>
<accession>Q9TM04</accession>
<keyword evidence="1" id="KW-0934">Plastid</keyword>
<proteinExistence type="predicted"/>
<dbReference type="AlphaFoldDB" id="Q9TM04"/>
<dbReference type="GeneID" id="800268"/>
<reference evidence="1" key="2">
    <citation type="journal article" date="2000" name="J. Mol. Evol.">
        <title>The structure and gene repertoire of an ancient red algal plastid genome.</title>
        <authorList>
            <person name="Glockner G."/>
            <person name="Rosenthal A."/>
            <person name="Valentin K."/>
        </authorList>
    </citation>
    <scope>NUCLEOTIDE SEQUENCE</scope>
    <source>
        <strain evidence="1">RK1</strain>
    </source>
</reference>
<protein>
    <submittedName>
        <fullName evidence="1">Uncharacterized protein</fullName>
    </submittedName>
</protein>
<name>Q9TM04_CYACA</name>
<gene>
    <name evidence="1" type="primary">ccrf3</name>
</gene>
<organism evidence="1">
    <name type="scientific">Cyanidium caldarium</name>
    <name type="common">Red alga</name>
    <dbReference type="NCBI Taxonomy" id="2771"/>
    <lineage>
        <taxon>Eukaryota</taxon>
        <taxon>Rhodophyta</taxon>
        <taxon>Bangiophyceae</taxon>
        <taxon>Cyanidiales</taxon>
        <taxon>Cyanidiaceae</taxon>
        <taxon>Cyanidium</taxon>
    </lineage>
</organism>
<evidence type="ECO:0000313" key="1">
    <source>
        <dbReference type="EMBL" id="AAF12981.1"/>
    </source>
</evidence>
<sequence>MFLFNTLIISIIRLPLNISIGKTEQLIPIDISVILC</sequence>
<geneLocation type="chloroplast" evidence="1"/>
<keyword evidence="1" id="KW-0150">Chloroplast</keyword>